<dbReference type="InterPro" id="IPR045210">
    <property type="entry name" value="RING-Ubox_PUB"/>
</dbReference>
<evidence type="ECO:0000256" key="5">
    <source>
        <dbReference type="ARBA" id="ARBA00022679"/>
    </source>
</evidence>
<evidence type="ECO:0000256" key="4">
    <source>
        <dbReference type="ARBA" id="ARBA00012483"/>
    </source>
</evidence>
<feature type="coiled-coil region" evidence="9">
    <location>
        <begin position="250"/>
        <end position="280"/>
    </location>
</feature>
<dbReference type="EC" id="2.3.2.27" evidence="4"/>
<dbReference type="InterPro" id="IPR013083">
    <property type="entry name" value="Znf_RING/FYVE/PHD"/>
</dbReference>
<dbReference type="SUPFAM" id="SSF48371">
    <property type="entry name" value="ARM repeat"/>
    <property type="match status" value="1"/>
</dbReference>
<dbReference type="Pfam" id="PF04564">
    <property type="entry name" value="U-box"/>
    <property type="match status" value="1"/>
</dbReference>
<feature type="region of interest" description="Disordered" evidence="10">
    <location>
        <begin position="436"/>
        <end position="474"/>
    </location>
</feature>
<dbReference type="InterPro" id="IPR016024">
    <property type="entry name" value="ARM-type_fold"/>
</dbReference>
<feature type="repeat" description="ARM" evidence="8">
    <location>
        <begin position="744"/>
        <end position="786"/>
    </location>
</feature>
<dbReference type="SUPFAM" id="SSF57850">
    <property type="entry name" value="RING/U-box"/>
    <property type="match status" value="1"/>
</dbReference>
<dbReference type="InterPro" id="IPR058678">
    <property type="entry name" value="ARM_PUB"/>
</dbReference>
<dbReference type="Gene3D" id="3.30.40.10">
    <property type="entry name" value="Zinc/RING finger domain, C3HC4 (zinc finger)"/>
    <property type="match status" value="1"/>
</dbReference>
<evidence type="ECO:0000256" key="9">
    <source>
        <dbReference type="SAM" id="Coils"/>
    </source>
</evidence>
<dbReference type="AlphaFoldDB" id="A0A7N0UQY9"/>
<dbReference type="SMART" id="SM00185">
    <property type="entry name" value="ARM"/>
    <property type="match status" value="5"/>
</dbReference>
<keyword evidence="6" id="KW-0677">Repeat</keyword>
<dbReference type="Pfam" id="PF25598">
    <property type="entry name" value="ARM_PUB"/>
    <property type="match status" value="1"/>
</dbReference>
<dbReference type="PROSITE" id="PS51698">
    <property type="entry name" value="U_BOX"/>
    <property type="match status" value="1"/>
</dbReference>
<dbReference type="CDD" id="cd16664">
    <property type="entry name" value="RING-Ubox_PUB"/>
    <property type="match status" value="1"/>
</dbReference>
<comment type="catalytic activity">
    <reaction evidence="1">
        <text>S-ubiquitinyl-[E2 ubiquitin-conjugating enzyme]-L-cysteine + [acceptor protein]-L-lysine = [E2 ubiquitin-conjugating enzyme]-L-cysteine + N(6)-ubiquitinyl-[acceptor protein]-L-lysine.</text>
        <dbReference type="EC" id="2.3.2.27"/>
    </reaction>
</comment>
<dbReference type="InterPro" id="IPR011989">
    <property type="entry name" value="ARM-like"/>
</dbReference>
<evidence type="ECO:0000256" key="7">
    <source>
        <dbReference type="ARBA" id="ARBA00022786"/>
    </source>
</evidence>
<evidence type="ECO:0000256" key="6">
    <source>
        <dbReference type="ARBA" id="ARBA00022737"/>
    </source>
</evidence>
<protein>
    <recommendedName>
        <fullName evidence="4">RING-type E3 ubiquitin transferase</fullName>
        <ecNumber evidence="4">2.3.2.27</ecNumber>
    </recommendedName>
</protein>
<organism evidence="12 13">
    <name type="scientific">Kalanchoe fedtschenkoi</name>
    <name type="common">Lavender scallops</name>
    <name type="synonym">South American air plant</name>
    <dbReference type="NCBI Taxonomy" id="63787"/>
    <lineage>
        <taxon>Eukaryota</taxon>
        <taxon>Viridiplantae</taxon>
        <taxon>Streptophyta</taxon>
        <taxon>Embryophyta</taxon>
        <taxon>Tracheophyta</taxon>
        <taxon>Spermatophyta</taxon>
        <taxon>Magnoliopsida</taxon>
        <taxon>eudicotyledons</taxon>
        <taxon>Gunneridae</taxon>
        <taxon>Pentapetalae</taxon>
        <taxon>Saxifragales</taxon>
        <taxon>Crassulaceae</taxon>
        <taxon>Kalanchoe</taxon>
    </lineage>
</organism>
<keyword evidence="7" id="KW-0833">Ubl conjugation pathway</keyword>
<dbReference type="PROSITE" id="PS50176">
    <property type="entry name" value="ARM_REPEAT"/>
    <property type="match status" value="3"/>
</dbReference>
<dbReference type="OMA" id="ASLEHCI"/>
<dbReference type="FunFam" id="3.30.40.10:FF:000218">
    <property type="entry name" value="RING-type E3 ubiquitin transferase"/>
    <property type="match status" value="1"/>
</dbReference>
<dbReference type="GO" id="GO:0061630">
    <property type="term" value="F:ubiquitin protein ligase activity"/>
    <property type="evidence" value="ECO:0007669"/>
    <property type="project" value="UniProtKB-EC"/>
</dbReference>
<reference evidence="12" key="1">
    <citation type="submission" date="2021-01" db="UniProtKB">
        <authorList>
            <consortium name="EnsemblPlants"/>
        </authorList>
    </citation>
    <scope>IDENTIFICATION</scope>
</reference>
<feature type="repeat" description="ARM" evidence="8">
    <location>
        <begin position="662"/>
        <end position="704"/>
    </location>
</feature>
<evidence type="ECO:0000256" key="8">
    <source>
        <dbReference type="PROSITE-ProRule" id="PRU00259"/>
    </source>
</evidence>
<evidence type="ECO:0000256" key="2">
    <source>
        <dbReference type="ARBA" id="ARBA00003861"/>
    </source>
</evidence>
<dbReference type="Gene3D" id="1.25.10.10">
    <property type="entry name" value="Leucine-rich Repeat Variant"/>
    <property type="match status" value="1"/>
</dbReference>
<feature type="compositionally biased region" description="Polar residues" evidence="10">
    <location>
        <begin position="387"/>
        <end position="396"/>
    </location>
</feature>
<feature type="region of interest" description="Disordered" evidence="10">
    <location>
        <begin position="383"/>
        <end position="406"/>
    </location>
</feature>
<evidence type="ECO:0000256" key="3">
    <source>
        <dbReference type="ARBA" id="ARBA00004906"/>
    </source>
</evidence>
<feature type="repeat" description="ARM" evidence="8">
    <location>
        <begin position="785"/>
        <end position="826"/>
    </location>
</feature>
<dbReference type="GO" id="GO:0016567">
    <property type="term" value="P:protein ubiquitination"/>
    <property type="evidence" value="ECO:0007669"/>
    <property type="project" value="UniProtKB-UniPathway"/>
</dbReference>
<proteinExistence type="predicted"/>
<evidence type="ECO:0000256" key="10">
    <source>
        <dbReference type="SAM" id="MobiDB-lite"/>
    </source>
</evidence>
<feature type="compositionally biased region" description="Polar residues" evidence="10">
    <location>
        <begin position="436"/>
        <end position="445"/>
    </location>
</feature>
<comment type="function">
    <text evidence="2">Functions as an E3 ubiquitin ligase.</text>
</comment>
<dbReference type="InterPro" id="IPR003613">
    <property type="entry name" value="Ubox_domain"/>
</dbReference>
<keyword evidence="5" id="KW-0808">Transferase</keyword>
<comment type="pathway">
    <text evidence="3">Protein modification; protein ubiquitination.</text>
</comment>
<feature type="region of interest" description="Disordered" evidence="10">
    <location>
        <begin position="539"/>
        <end position="576"/>
    </location>
</feature>
<feature type="compositionally biased region" description="Polar residues" evidence="10">
    <location>
        <begin position="539"/>
        <end position="556"/>
    </location>
</feature>
<dbReference type="InterPro" id="IPR000225">
    <property type="entry name" value="Armadillo"/>
</dbReference>
<dbReference type="SMART" id="SM00504">
    <property type="entry name" value="Ubox"/>
    <property type="match status" value="1"/>
</dbReference>
<dbReference type="Gramene" id="Kaladp0081s0098.1.v1.1">
    <property type="protein sequence ID" value="Kaladp0081s0098.1.v1.1"/>
    <property type="gene ID" value="Kaladp0081s0098.v1.1"/>
</dbReference>
<evidence type="ECO:0000313" key="13">
    <source>
        <dbReference type="Proteomes" id="UP000594263"/>
    </source>
</evidence>
<evidence type="ECO:0000256" key="1">
    <source>
        <dbReference type="ARBA" id="ARBA00000900"/>
    </source>
</evidence>
<dbReference type="FunFam" id="1.25.10.10:FF:000082">
    <property type="entry name" value="RING-type E3 ubiquitin transferase"/>
    <property type="match status" value="1"/>
</dbReference>
<evidence type="ECO:0000259" key="11">
    <source>
        <dbReference type="PROSITE" id="PS51698"/>
    </source>
</evidence>
<keyword evidence="9" id="KW-0175">Coiled coil</keyword>
<dbReference type="UniPathway" id="UPA00143"/>
<dbReference type="Proteomes" id="UP000594263">
    <property type="component" value="Unplaced"/>
</dbReference>
<keyword evidence="13" id="KW-1185">Reference proteome</keyword>
<dbReference type="Pfam" id="PF25240">
    <property type="entry name" value="PUB2_N"/>
    <property type="match status" value="1"/>
</dbReference>
<dbReference type="InterPro" id="IPR057314">
    <property type="entry name" value="PUB2-4-like_N"/>
</dbReference>
<accession>A0A7N0UQY9</accession>
<sequence length="908" mass="99815">MVQKVKDVVIVEYEFPQCKHKENDQMFDLVHEAPHKSNSYNFFFFSFVFIVSQPPHLISHRTNLQRRKRVGSMEISLVKALLNKIIAFSSLASSDELDPELASQYAHTIDEILKPLRHVFEVFADSGVAADKLLIKSLENLVQLINQVQPLLETWHPLQSKLYFVLQVEPLISEIRMSTLEIFKMLEPFDELLPAELKASVLENSIQEVKHRELDDTATCIKQLLDHAVTAGDELNSMAKIVDRLNLKSNQLLLIEAVALEKLKEDAEQAETNDQVEQIEQIVALVTQMHNELTTKKQSESCSPVSIPLDFCCPLSLELMTDPVIVASGQTYERAYIKAWIDTGLNVCPKTRKTLAHTNLIPNFTVKALIANWCESNKVKLPDPMRSPSSAYSSPLHTRAESGVSRNSHILNHARENDPMARDLTRSVVSAGHNMTSVIGTQQDETYARHPRSSSEGSLPSVVEKESRSHNGTQSVLASEDGLLNSVQEHVASACSSWSPSKEEVPDVISDRHTSRNHNRVASDSSKALYANMSINSPGTATVSASHQSSPYNSDNMGEVPGERPASGTATNAQRETGYSPRFETRSRSQTIWRRPSERFVPRLGATPVDNKPDMSGIEAEVKKLVEDLKSDSIENKKRATSELRQLTKHSMDNRIVIANCGAISLLVELLHSPDLEMQEDAVTALLNLSINDNNKTAIANADAIGPLIHVLQTGNPDAKSNSAATLFSLSVTEENKIKIGRSGAIVPLVELLGNGTPRGKKDAATALFNLSIYNENKARIVAAGAVRHLVELMDPAAGMVDKAVAVLANLSTIAEGRTAIGQERGIPVLVEVVELGSARGKENAAAALLQLCTNSNRFCSLVLQEGAVPPLVALSQSGTPRAKEKVCSTEDFTYFFIPNFSKITTFR</sequence>
<dbReference type="PANTHER" id="PTHR23315">
    <property type="entry name" value="U BOX DOMAIN-CONTAINING"/>
    <property type="match status" value="1"/>
</dbReference>
<evidence type="ECO:0000313" key="12">
    <source>
        <dbReference type="EnsemblPlants" id="Kaladp0081s0098.1.v1.1"/>
    </source>
</evidence>
<dbReference type="PANTHER" id="PTHR23315:SF7">
    <property type="entry name" value="U-BOX DOMAIN-CONTAINING PROTEIN 4"/>
    <property type="match status" value="1"/>
</dbReference>
<name>A0A7N0UQY9_KALFE</name>
<feature type="domain" description="U-box" evidence="11">
    <location>
        <begin position="306"/>
        <end position="380"/>
    </location>
</feature>
<dbReference type="EnsemblPlants" id="Kaladp0081s0098.1.v1.1">
    <property type="protein sequence ID" value="Kaladp0081s0098.1.v1.1"/>
    <property type="gene ID" value="Kaladp0081s0098.v1.1"/>
</dbReference>